<proteinExistence type="predicted"/>
<gene>
    <name evidence="1" type="ORF">L1049_002359</name>
</gene>
<organism evidence="1 2">
    <name type="scientific">Liquidambar formosana</name>
    <name type="common">Formosan gum</name>
    <dbReference type="NCBI Taxonomy" id="63359"/>
    <lineage>
        <taxon>Eukaryota</taxon>
        <taxon>Viridiplantae</taxon>
        <taxon>Streptophyta</taxon>
        <taxon>Embryophyta</taxon>
        <taxon>Tracheophyta</taxon>
        <taxon>Spermatophyta</taxon>
        <taxon>Magnoliopsida</taxon>
        <taxon>eudicotyledons</taxon>
        <taxon>Gunneridae</taxon>
        <taxon>Pentapetalae</taxon>
        <taxon>Saxifragales</taxon>
        <taxon>Altingiaceae</taxon>
        <taxon>Liquidambar</taxon>
    </lineage>
</organism>
<sequence length="242" mass="27684">MDEEGQLRPLDQNMYREKMAMSIIKHNYSFRYVEHEGNRDLHSFLSPDAKPISRNTAKVDVLKIYTREKEKLKHALESIPSRICLTSDLWSSLTTDGYMTLTAHYVHENWDLQKRILNFCHVPPPHNGPILAKKVISLLKEWGIEKKIFTITLDNASYNDGLVGIVKDHLSLANSLLCDGEFFHVRCGAHILNLIVQEGLKVIDEAVIKVRESVKYVKGTQGRKRKFAECIAQLSLKSGRNV</sequence>
<protein>
    <submittedName>
        <fullName evidence="1">Uncharacterized protein</fullName>
    </submittedName>
</protein>
<comment type="caution">
    <text evidence="1">The sequence shown here is derived from an EMBL/GenBank/DDBJ whole genome shotgun (WGS) entry which is preliminary data.</text>
</comment>
<dbReference type="InterPro" id="IPR052035">
    <property type="entry name" value="ZnF_BED_domain_contain"/>
</dbReference>
<dbReference type="SUPFAM" id="SSF53098">
    <property type="entry name" value="Ribonuclease H-like"/>
    <property type="match status" value="1"/>
</dbReference>
<reference evidence="1 2" key="1">
    <citation type="journal article" date="2024" name="Plant J.">
        <title>Genome sequences and population genomics reveal climatic adaptation and genomic divergence between two closely related sweetgum species.</title>
        <authorList>
            <person name="Xu W.Q."/>
            <person name="Ren C.Q."/>
            <person name="Zhang X.Y."/>
            <person name="Comes H.P."/>
            <person name="Liu X.H."/>
            <person name="Li Y.G."/>
            <person name="Kettle C.J."/>
            <person name="Jalonen R."/>
            <person name="Gaisberger H."/>
            <person name="Ma Y.Z."/>
            <person name="Qiu Y.X."/>
        </authorList>
    </citation>
    <scope>NUCLEOTIDE SEQUENCE [LARGE SCALE GENOMIC DNA]</scope>
    <source>
        <strain evidence="1">Hangzhou</strain>
    </source>
</reference>
<keyword evidence="2" id="KW-1185">Reference proteome</keyword>
<dbReference type="EMBL" id="JBBPBK010000013">
    <property type="protein sequence ID" value="KAK9271990.1"/>
    <property type="molecule type" value="Genomic_DNA"/>
</dbReference>
<dbReference type="AlphaFoldDB" id="A0AAP0NFH9"/>
<evidence type="ECO:0000313" key="1">
    <source>
        <dbReference type="EMBL" id="KAK9271990.1"/>
    </source>
</evidence>
<dbReference type="PANTHER" id="PTHR46481">
    <property type="entry name" value="ZINC FINGER BED DOMAIN-CONTAINING PROTEIN 4"/>
    <property type="match status" value="1"/>
</dbReference>
<dbReference type="Proteomes" id="UP001415857">
    <property type="component" value="Unassembled WGS sequence"/>
</dbReference>
<dbReference type="InterPro" id="IPR012337">
    <property type="entry name" value="RNaseH-like_sf"/>
</dbReference>
<evidence type="ECO:0000313" key="2">
    <source>
        <dbReference type="Proteomes" id="UP001415857"/>
    </source>
</evidence>
<accession>A0AAP0NFH9</accession>
<dbReference type="PANTHER" id="PTHR46481:SF6">
    <property type="entry name" value="ZINC FINGER BED DOMAIN-CONTAINING PROTEIN RICESLEEPER 2-LIKE"/>
    <property type="match status" value="1"/>
</dbReference>
<name>A0AAP0NFH9_LIQFO</name>